<comment type="subunit">
    <text evidence="5 16">Homodimer.</text>
</comment>
<sequence length="231" mass="25240">MILCFDFGNTRLKYAFFDGSQLRETGFVADVSLASIAELTSTHTISFIAICSVIEIPDAIIDFLKANFQVRLIAKEDATVRFSAYDASTLGLDRLILAEACLAEFPSQNSLCICLGTCITYNLISSEGEFIGGAISPGLQMRAKAMAEFTDKLPHVSLKPDFTPWGTDTDSNLNAGVMAGTFFEIDGFIKEAESRFTNLNVILTGGDAGYFAERYTVNEHLVWKGLLVLVK</sequence>
<evidence type="ECO:0000256" key="4">
    <source>
        <dbReference type="ARBA" id="ARBA00005225"/>
    </source>
</evidence>
<dbReference type="AlphaFoldDB" id="A0A4Q9BHT4"/>
<name>A0A4Q9BHT4_9BACT</name>
<dbReference type="NCBIfam" id="TIGR00671">
    <property type="entry name" value="baf"/>
    <property type="match status" value="1"/>
</dbReference>
<evidence type="ECO:0000256" key="13">
    <source>
        <dbReference type="ARBA" id="ARBA00022993"/>
    </source>
</evidence>
<dbReference type="PANTHER" id="PTHR34265:SF1">
    <property type="entry name" value="TYPE III PANTOTHENATE KINASE"/>
    <property type="match status" value="1"/>
</dbReference>
<comment type="cofactor">
    <cofactor evidence="16">
        <name>NH4(+)</name>
        <dbReference type="ChEBI" id="CHEBI:28938"/>
    </cofactor>
    <cofactor evidence="16">
        <name>K(+)</name>
        <dbReference type="ChEBI" id="CHEBI:29103"/>
    </cofactor>
    <text evidence="16">A monovalent cation. Ammonium or potassium.</text>
</comment>
<protein>
    <recommendedName>
        <fullName evidence="15 16">Type III pantothenate kinase</fullName>
        <ecNumber evidence="6 16">2.7.1.33</ecNumber>
    </recommendedName>
    <alternativeName>
        <fullName evidence="16">PanK-III</fullName>
    </alternativeName>
    <alternativeName>
        <fullName evidence="16">Pantothenic acid kinase</fullName>
    </alternativeName>
</protein>
<organism evidence="17 18">
    <name type="scientific">Aquirufa antheringensis</name>
    <dbReference type="NCBI Taxonomy" id="2516559"/>
    <lineage>
        <taxon>Bacteria</taxon>
        <taxon>Pseudomonadati</taxon>
        <taxon>Bacteroidota</taxon>
        <taxon>Cytophagia</taxon>
        <taxon>Cytophagales</taxon>
        <taxon>Flectobacillaceae</taxon>
        <taxon>Aquirufa</taxon>
    </lineage>
</organism>
<dbReference type="SUPFAM" id="SSF53067">
    <property type="entry name" value="Actin-like ATPase domain"/>
    <property type="match status" value="2"/>
</dbReference>
<evidence type="ECO:0000256" key="14">
    <source>
        <dbReference type="ARBA" id="ARBA00038036"/>
    </source>
</evidence>
<dbReference type="InterPro" id="IPR043129">
    <property type="entry name" value="ATPase_NBD"/>
</dbReference>
<dbReference type="CDD" id="cd24015">
    <property type="entry name" value="ASKHA_NBD_PanK-III"/>
    <property type="match status" value="1"/>
</dbReference>
<evidence type="ECO:0000256" key="3">
    <source>
        <dbReference type="ARBA" id="ARBA00004496"/>
    </source>
</evidence>
<feature type="binding site" evidence="16">
    <location>
        <position position="117"/>
    </location>
    <ligand>
        <name>ATP</name>
        <dbReference type="ChEBI" id="CHEBI:30616"/>
    </ligand>
</feature>
<reference evidence="17 18" key="1">
    <citation type="submission" date="2019-02" db="EMBL/GenBank/DDBJ databases">
        <title>Genome of a new Bacteroidetes strain.</title>
        <authorList>
            <person name="Pitt A."/>
        </authorList>
    </citation>
    <scope>NUCLEOTIDE SEQUENCE [LARGE SCALE GENOMIC DNA]</scope>
    <source>
        <strain evidence="17 18">103A-SOEBACH</strain>
    </source>
</reference>
<keyword evidence="8 16" id="KW-0808">Transferase</keyword>
<keyword evidence="7 16" id="KW-0963">Cytoplasm</keyword>
<dbReference type="PANTHER" id="PTHR34265">
    <property type="entry name" value="TYPE III PANTOTHENATE KINASE"/>
    <property type="match status" value="1"/>
</dbReference>
<comment type="cofactor">
    <cofactor evidence="2">
        <name>K(+)</name>
        <dbReference type="ChEBI" id="CHEBI:29103"/>
    </cofactor>
</comment>
<proteinExistence type="inferred from homology"/>
<feature type="active site" description="Proton acceptor" evidence="16">
    <location>
        <position position="93"/>
    </location>
</feature>
<comment type="caution">
    <text evidence="16">Lacks conserved residue(s) required for the propagation of feature annotation.</text>
</comment>
<comment type="subcellular location">
    <subcellularLocation>
        <location evidence="3 16">Cytoplasm</location>
    </subcellularLocation>
</comment>
<evidence type="ECO:0000256" key="6">
    <source>
        <dbReference type="ARBA" id="ARBA00012102"/>
    </source>
</evidence>
<keyword evidence="13 16" id="KW-0173">Coenzyme A biosynthesis</keyword>
<evidence type="ECO:0000256" key="11">
    <source>
        <dbReference type="ARBA" id="ARBA00022840"/>
    </source>
</evidence>
<dbReference type="GO" id="GO:0004594">
    <property type="term" value="F:pantothenate kinase activity"/>
    <property type="evidence" value="ECO:0007669"/>
    <property type="project" value="UniProtKB-UniRule"/>
</dbReference>
<evidence type="ECO:0000256" key="5">
    <source>
        <dbReference type="ARBA" id="ARBA00011738"/>
    </source>
</evidence>
<dbReference type="EMBL" id="SEWY01000001">
    <property type="protein sequence ID" value="TBH75203.1"/>
    <property type="molecule type" value="Genomic_DNA"/>
</dbReference>
<comment type="catalytic activity">
    <reaction evidence="1 16">
        <text>(R)-pantothenate + ATP = (R)-4'-phosphopantothenate + ADP + H(+)</text>
        <dbReference type="Rhea" id="RHEA:16373"/>
        <dbReference type="ChEBI" id="CHEBI:10986"/>
        <dbReference type="ChEBI" id="CHEBI:15378"/>
        <dbReference type="ChEBI" id="CHEBI:29032"/>
        <dbReference type="ChEBI" id="CHEBI:30616"/>
        <dbReference type="ChEBI" id="CHEBI:456216"/>
        <dbReference type="EC" id="2.7.1.33"/>
    </reaction>
</comment>
<dbReference type="GO" id="GO:0015937">
    <property type="term" value="P:coenzyme A biosynthetic process"/>
    <property type="evidence" value="ECO:0007669"/>
    <property type="project" value="UniProtKB-UniRule"/>
</dbReference>
<dbReference type="Pfam" id="PF03309">
    <property type="entry name" value="Pan_kinase"/>
    <property type="match status" value="1"/>
</dbReference>
<comment type="caution">
    <text evidence="17">The sequence shown here is derived from an EMBL/GenBank/DDBJ whole genome shotgun (WGS) entry which is preliminary data.</text>
</comment>
<feature type="binding site" evidence="16">
    <location>
        <begin position="91"/>
        <end position="94"/>
    </location>
    <ligand>
        <name>substrate</name>
    </ligand>
</feature>
<dbReference type="RefSeq" id="WP_130922391.1">
    <property type="nucleotide sequence ID" value="NZ_JAANOL010000003.1"/>
</dbReference>
<evidence type="ECO:0000256" key="12">
    <source>
        <dbReference type="ARBA" id="ARBA00022958"/>
    </source>
</evidence>
<dbReference type="Gene3D" id="3.30.420.40">
    <property type="match status" value="2"/>
</dbReference>
<evidence type="ECO:0000256" key="9">
    <source>
        <dbReference type="ARBA" id="ARBA00022741"/>
    </source>
</evidence>
<evidence type="ECO:0000256" key="7">
    <source>
        <dbReference type="ARBA" id="ARBA00022490"/>
    </source>
</evidence>
<feature type="binding site" evidence="16">
    <location>
        <position position="169"/>
    </location>
    <ligand>
        <name>substrate</name>
    </ligand>
</feature>
<evidence type="ECO:0000256" key="15">
    <source>
        <dbReference type="ARBA" id="ARBA00040883"/>
    </source>
</evidence>
<evidence type="ECO:0000256" key="2">
    <source>
        <dbReference type="ARBA" id="ARBA00001958"/>
    </source>
</evidence>
<evidence type="ECO:0000256" key="10">
    <source>
        <dbReference type="ARBA" id="ARBA00022777"/>
    </source>
</evidence>
<keyword evidence="9 16" id="KW-0547">Nucleotide-binding</keyword>
<dbReference type="GO" id="GO:0005524">
    <property type="term" value="F:ATP binding"/>
    <property type="evidence" value="ECO:0007669"/>
    <property type="project" value="UniProtKB-UniRule"/>
</dbReference>
<feature type="binding site" evidence="16">
    <location>
        <begin position="6"/>
        <end position="13"/>
    </location>
    <ligand>
        <name>ATP</name>
        <dbReference type="ChEBI" id="CHEBI:30616"/>
    </ligand>
</feature>
<dbReference type="Proteomes" id="UP000293583">
    <property type="component" value="Unassembled WGS sequence"/>
</dbReference>
<dbReference type="HAMAP" id="MF_01274">
    <property type="entry name" value="Pantothen_kinase_3"/>
    <property type="match status" value="1"/>
</dbReference>
<evidence type="ECO:0000313" key="18">
    <source>
        <dbReference type="Proteomes" id="UP000293583"/>
    </source>
</evidence>
<keyword evidence="11 16" id="KW-0067">ATP-binding</keyword>
<comment type="function">
    <text evidence="16">Catalyzes the phosphorylation of pantothenate (Pan), the first step in CoA biosynthesis.</text>
</comment>
<dbReference type="OrthoDB" id="9804707at2"/>
<comment type="pathway">
    <text evidence="4 16">Cofactor biosynthesis; coenzyme A biosynthesis; CoA from (R)-pantothenate: step 1/5.</text>
</comment>
<feature type="binding site" evidence="16">
    <location>
        <position position="82"/>
    </location>
    <ligand>
        <name>substrate</name>
    </ligand>
</feature>
<dbReference type="EC" id="2.7.1.33" evidence="6 16"/>
<keyword evidence="10 16" id="KW-0418">Kinase</keyword>
<evidence type="ECO:0000256" key="8">
    <source>
        <dbReference type="ARBA" id="ARBA00022679"/>
    </source>
</evidence>
<evidence type="ECO:0000256" key="1">
    <source>
        <dbReference type="ARBA" id="ARBA00001206"/>
    </source>
</evidence>
<evidence type="ECO:0000313" key="17">
    <source>
        <dbReference type="EMBL" id="TBH75203.1"/>
    </source>
</evidence>
<keyword evidence="12 16" id="KW-0630">Potassium</keyword>
<gene>
    <name evidence="16" type="primary">coaX</name>
    <name evidence="17" type="ORF">EWU20_01115</name>
</gene>
<comment type="similarity">
    <text evidence="14 16">Belongs to the type III pantothenate kinase family.</text>
</comment>
<dbReference type="InterPro" id="IPR004619">
    <property type="entry name" value="Type_III_PanK"/>
</dbReference>
<dbReference type="UniPathway" id="UPA00241">
    <property type="reaction ID" value="UER00352"/>
</dbReference>
<keyword evidence="18" id="KW-1185">Reference proteome</keyword>
<accession>A0A4Q9BHT4</accession>
<evidence type="ECO:0000256" key="16">
    <source>
        <dbReference type="HAMAP-Rule" id="MF_01274"/>
    </source>
</evidence>
<dbReference type="GO" id="GO:0005737">
    <property type="term" value="C:cytoplasm"/>
    <property type="evidence" value="ECO:0007669"/>
    <property type="project" value="UniProtKB-SubCell"/>
</dbReference>